<keyword evidence="2" id="KW-0472">Membrane</keyword>
<evidence type="ECO:0000256" key="2">
    <source>
        <dbReference type="SAM" id="Phobius"/>
    </source>
</evidence>
<protein>
    <submittedName>
        <fullName evidence="3">Uncharacterized protein</fullName>
    </submittedName>
</protein>
<feature type="region of interest" description="Disordered" evidence="1">
    <location>
        <begin position="1"/>
        <end position="28"/>
    </location>
</feature>
<evidence type="ECO:0000256" key="1">
    <source>
        <dbReference type="SAM" id="MobiDB-lite"/>
    </source>
</evidence>
<sequence length="137" mass="14941">MEVIGHASQKLVWSPTPPSPGRKAGRDARPEAGFFTFCVPRNVRPTGRFMPRGASARRHYKSHRNSLKDASQGAPVRLSLSITCLPLFGIIFFIGHASQKLVWSPTPPSSGRKAGLIAVSLSKYTQNNALLLPYLMG</sequence>
<proteinExistence type="predicted"/>
<keyword evidence="2" id="KW-1133">Transmembrane helix</keyword>
<dbReference type="AlphaFoldDB" id="A0A1A9WSJ6"/>
<keyword evidence="4" id="KW-1185">Reference proteome</keyword>
<dbReference type="VEuPathDB" id="VectorBase:GBRI030452"/>
<reference evidence="3" key="2">
    <citation type="submission" date="2020-05" db="UniProtKB">
        <authorList>
            <consortium name="EnsemblMetazoa"/>
        </authorList>
    </citation>
    <scope>IDENTIFICATION</scope>
    <source>
        <strain evidence="3">IAEA</strain>
    </source>
</reference>
<evidence type="ECO:0000313" key="3">
    <source>
        <dbReference type="EnsemblMetazoa" id="GBRI030452-PA"/>
    </source>
</evidence>
<name>A0A1A9WSJ6_9MUSC</name>
<accession>A0A1A9WSJ6</accession>
<dbReference type="EnsemblMetazoa" id="GBRI030452-RA">
    <property type="protein sequence ID" value="GBRI030452-PA"/>
    <property type="gene ID" value="GBRI030452"/>
</dbReference>
<organism evidence="3 4">
    <name type="scientific">Glossina brevipalpis</name>
    <dbReference type="NCBI Taxonomy" id="37001"/>
    <lineage>
        <taxon>Eukaryota</taxon>
        <taxon>Metazoa</taxon>
        <taxon>Ecdysozoa</taxon>
        <taxon>Arthropoda</taxon>
        <taxon>Hexapoda</taxon>
        <taxon>Insecta</taxon>
        <taxon>Pterygota</taxon>
        <taxon>Neoptera</taxon>
        <taxon>Endopterygota</taxon>
        <taxon>Diptera</taxon>
        <taxon>Brachycera</taxon>
        <taxon>Muscomorpha</taxon>
        <taxon>Hippoboscoidea</taxon>
        <taxon>Glossinidae</taxon>
        <taxon>Glossina</taxon>
    </lineage>
</organism>
<keyword evidence="2" id="KW-0812">Transmembrane</keyword>
<reference evidence="4" key="1">
    <citation type="submission" date="2014-03" db="EMBL/GenBank/DDBJ databases">
        <authorList>
            <person name="Aksoy S."/>
            <person name="Warren W."/>
            <person name="Wilson R.K."/>
        </authorList>
    </citation>
    <scope>NUCLEOTIDE SEQUENCE [LARGE SCALE GENOMIC DNA]</scope>
    <source>
        <strain evidence="4">IAEA</strain>
    </source>
</reference>
<feature type="transmembrane region" description="Helical" evidence="2">
    <location>
        <begin position="78"/>
        <end position="98"/>
    </location>
</feature>
<evidence type="ECO:0000313" key="4">
    <source>
        <dbReference type="Proteomes" id="UP000091820"/>
    </source>
</evidence>
<dbReference type="Proteomes" id="UP000091820">
    <property type="component" value="Unassembled WGS sequence"/>
</dbReference>